<proteinExistence type="predicted"/>
<sequence>MERPKRISRRSWIKITAATIVAVATYPFVGAMAHAATRKKIAKSVVHYQDHPSGHKMCGMCIHFIPTGGVAGHGMMGGMGSEMMGNMHNMGPEMMKDGTCQLVEGRISPMGYCILYSPVQSVDS</sequence>
<accession>A0A2W1K6H7</accession>
<dbReference type="Proteomes" id="UP000248886">
    <property type="component" value="Unassembled WGS sequence"/>
</dbReference>
<dbReference type="GO" id="GO:0009055">
    <property type="term" value="F:electron transfer activity"/>
    <property type="evidence" value="ECO:0007669"/>
    <property type="project" value="InterPro"/>
</dbReference>
<protein>
    <recommendedName>
        <fullName evidence="3">High potential iron-sulfur proteins family profile domain-containing protein</fullName>
    </recommendedName>
</protein>
<evidence type="ECO:0000313" key="1">
    <source>
        <dbReference type="EMBL" id="PZD82030.1"/>
    </source>
</evidence>
<dbReference type="InterPro" id="IPR006311">
    <property type="entry name" value="TAT_signal"/>
</dbReference>
<name>A0A2W1K6H7_ACIFR</name>
<evidence type="ECO:0008006" key="3">
    <source>
        <dbReference type="Google" id="ProtNLM"/>
    </source>
</evidence>
<dbReference type="RefSeq" id="WP_054608752.1">
    <property type="nucleotide sequence ID" value="NZ_AP025160.1"/>
</dbReference>
<reference evidence="1 2" key="1">
    <citation type="submission" date="2018-06" db="EMBL/GenBank/DDBJ databases">
        <title>Draft sequence of Acidithiobacillus ferrooxidans CCM 4253.</title>
        <authorList>
            <person name="Moya-Beltran A."/>
            <person name="Castro M."/>
            <person name="Covarrubias P.C."/>
            <person name="Issotta F."/>
            <person name="Janiczek O."/>
            <person name="Mandl M."/>
            <person name="Kucera J."/>
            <person name="Quatrini R."/>
        </authorList>
    </citation>
    <scope>NUCLEOTIDE SEQUENCE [LARGE SCALE GENOMIC DNA]</scope>
    <source>
        <strain evidence="1 2">CCM 4253</strain>
    </source>
</reference>
<organism evidence="1 2">
    <name type="scientific">Acidithiobacillus ferrooxidans</name>
    <name type="common">Thiobacillus ferrooxidans</name>
    <dbReference type="NCBI Taxonomy" id="920"/>
    <lineage>
        <taxon>Bacteria</taxon>
        <taxon>Pseudomonadati</taxon>
        <taxon>Pseudomonadota</taxon>
        <taxon>Acidithiobacillia</taxon>
        <taxon>Acidithiobacillales</taxon>
        <taxon>Acidithiobacillaceae</taxon>
        <taxon>Acidithiobacillus</taxon>
    </lineage>
</organism>
<gene>
    <name evidence="1" type="ORF">DN052_02950</name>
</gene>
<comment type="caution">
    <text evidence="1">The sequence shown here is derived from an EMBL/GenBank/DDBJ whole genome shotgun (WGS) entry which is preliminary data.</text>
</comment>
<evidence type="ECO:0000313" key="2">
    <source>
        <dbReference type="Proteomes" id="UP000248886"/>
    </source>
</evidence>
<dbReference type="PROSITE" id="PS51318">
    <property type="entry name" value="TAT"/>
    <property type="match status" value="1"/>
</dbReference>
<dbReference type="GO" id="GO:0019646">
    <property type="term" value="P:aerobic electron transport chain"/>
    <property type="evidence" value="ECO:0007669"/>
    <property type="project" value="InterPro"/>
</dbReference>
<dbReference type="InterPro" id="IPR036369">
    <property type="entry name" value="HIPIP_sf"/>
</dbReference>
<dbReference type="OrthoDB" id="5334781at2"/>
<dbReference type="AlphaFoldDB" id="A0A2W1K6H7"/>
<dbReference type="Gene3D" id="4.10.490.10">
    <property type="entry name" value="High potential iron-sulphur protein"/>
    <property type="match status" value="1"/>
</dbReference>
<dbReference type="EMBL" id="QKQP01000001">
    <property type="protein sequence ID" value="PZD82030.1"/>
    <property type="molecule type" value="Genomic_DNA"/>
</dbReference>